<protein>
    <submittedName>
        <fullName evidence="2">Uncharacterized protein</fullName>
    </submittedName>
</protein>
<feature type="compositionally biased region" description="Basic and acidic residues" evidence="1">
    <location>
        <begin position="16"/>
        <end position="28"/>
    </location>
</feature>
<dbReference type="Pfam" id="PF17104">
    <property type="entry name" value="YBL010C_LAA2"/>
    <property type="match status" value="1"/>
</dbReference>
<feature type="region of interest" description="Disordered" evidence="1">
    <location>
        <begin position="1"/>
        <end position="171"/>
    </location>
</feature>
<keyword evidence="3" id="KW-1185">Reference proteome</keyword>
<organism evidence="2 3">
    <name type="scientific">Orbilia brochopaga</name>
    <dbReference type="NCBI Taxonomy" id="3140254"/>
    <lineage>
        <taxon>Eukaryota</taxon>
        <taxon>Fungi</taxon>
        <taxon>Dikarya</taxon>
        <taxon>Ascomycota</taxon>
        <taxon>Pezizomycotina</taxon>
        <taxon>Orbiliomycetes</taxon>
        <taxon>Orbiliales</taxon>
        <taxon>Orbiliaceae</taxon>
        <taxon>Orbilia</taxon>
    </lineage>
</organism>
<dbReference type="PANTHER" id="PTHR38698">
    <property type="entry name" value="EXPRESSED PROTEIN"/>
    <property type="match status" value="1"/>
</dbReference>
<feature type="compositionally biased region" description="Basic and acidic residues" evidence="1">
    <location>
        <begin position="304"/>
        <end position="317"/>
    </location>
</feature>
<dbReference type="EMBL" id="JAVHNQ010000009">
    <property type="protein sequence ID" value="KAK6339004.1"/>
    <property type="molecule type" value="Genomic_DNA"/>
</dbReference>
<sequence length="408" mass="43845">MSADGRASDGLPLGSDAEHDNLEPRKSTDVPLVVVDKTSDDHTVYGTVPGSEAFEKRSMDAQPDVLQEYEDTTLTNGHPNPKAAVSPTSPVNASGLPAPGPSESDAGIPPLSSTAAVPETAGAVSGTDDADDVTGGEAGDDGDDGFGDDDFDDFGETVDGGDGFDDFGDFDAAEPVSQVETHSVDAVDLSQNYGPPLLDFTKLSTKDMKTEIDEIVASLYPPAGNMPALSPLPPSSSAFLTERSQSLWTQLCTPPPLQPPNWKLSRIRRIFLVSLGVPVDLDEILPADTKQKKLVLPSSSSLRKSSDTARSSDDRSNRSSSRRRNQKDANIKLVDVPSARILCSTSDVKLRAFTVGELEEHVKRLEEVTREASETLTYWLGRRETALGDKEAFERVIENLVEFAKKKR</sequence>
<feature type="compositionally biased region" description="Acidic residues" evidence="1">
    <location>
        <begin position="162"/>
        <end position="171"/>
    </location>
</feature>
<evidence type="ECO:0000313" key="2">
    <source>
        <dbReference type="EMBL" id="KAK6339004.1"/>
    </source>
</evidence>
<reference evidence="2 3" key="1">
    <citation type="submission" date="2019-10" db="EMBL/GenBank/DDBJ databases">
        <authorList>
            <person name="Palmer J.M."/>
        </authorList>
    </citation>
    <scope>NUCLEOTIDE SEQUENCE [LARGE SCALE GENOMIC DNA]</scope>
    <source>
        <strain evidence="2 3">TWF696</strain>
    </source>
</reference>
<dbReference type="Proteomes" id="UP001375240">
    <property type="component" value="Unassembled WGS sequence"/>
</dbReference>
<dbReference type="PANTHER" id="PTHR38698:SF1">
    <property type="entry name" value="FUNGAL PROTEIN"/>
    <property type="match status" value="1"/>
</dbReference>
<evidence type="ECO:0000313" key="3">
    <source>
        <dbReference type="Proteomes" id="UP001375240"/>
    </source>
</evidence>
<dbReference type="InterPro" id="IPR031355">
    <property type="entry name" value="YBL010C/LAA2-like"/>
</dbReference>
<feature type="region of interest" description="Disordered" evidence="1">
    <location>
        <begin position="295"/>
        <end position="329"/>
    </location>
</feature>
<evidence type="ECO:0000256" key="1">
    <source>
        <dbReference type="SAM" id="MobiDB-lite"/>
    </source>
</evidence>
<proteinExistence type="predicted"/>
<name>A0AAV9UDV3_9PEZI</name>
<feature type="compositionally biased region" description="Acidic residues" evidence="1">
    <location>
        <begin position="128"/>
        <end position="156"/>
    </location>
</feature>
<dbReference type="AlphaFoldDB" id="A0AAV9UDV3"/>
<accession>A0AAV9UDV3</accession>
<comment type="caution">
    <text evidence="2">The sequence shown here is derived from an EMBL/GenBank/DDBJ whole genome shotgun (WGS) entry which is preliminary data.</text>
</comment>
<gene>
    <name evidence="2" type="ORF">TWF696_009800</name>
</gene>